<dbReference type="Proteomes" id="UP000199068">
    <property type="component" value="Unassembled WGS sequence"/>
</dbReference>
<evidence type="ECO:0000256" key="1">
    <source>
        <dbReference type="SAM" id="Coils"/>
    </source>
</evidence>
<protein>
    <submittedName>
        <fullName evidence="2">Uncharacterized protein</fullName>
    </submittedName>
</protein>
<reference evidence="2 3" key="1">
    <citation type="submission" date="2016-10" db="EMBL/GenBank/DDBJ databases">
        <authorList>
            <person name="de Groot N.N."/>
        </authorList>
    </citation>
    <scope>NUCLEOTIDE SEQUENCE [LARGE SCALE GENOMIC DNA]</scope>
    <source>
        <strain evidence="2 3">DSM 797</strain>
    </source>
</reference>
<accession>A0A1G9TEI0</accession>
<sequence length="230" mass="26633">MNISSRVSNSLFGSYNSSSLRKIQINTSNHSENIDRSLKELKAINKGKILARENLDATYNSSINKKFQESLEHKLSQLNEMKGMIENKDKENDVIDDSVKNTKVISYINNSREVNDKEETLLSENEQISIQDINKKIAETNSELKEVRVLGKELSQQSEIIDEKISTFKKIYGNDIFKKAEKEAVLKQVYDTRNNPFIKELKNTLNEIIELETQLKDKLNQDQQKYKKEI</sequence>
<gene>
    <name evidence="2" type="ORF">SAMN04515677_11275</name>
</gene>
<keyword evidence="1" id="KW-0175">Coiled coil</keyword>
<evidence type="ECO:0000313" key="3">
    <source>
        <dbReference type="Proteomes" id="UP000199068"/>
    </source>
</evidence>
<feature type="coiled-coil region" evidence="1">
    <location>
        <begin position="198"/>
        <end position="229"/>
    </location>
</feature>
<keyword evidence="3" id="KW-1185">Reference proteome</keyword>
<dbReference type="AlphaFoldDB" id="A0A1G9TEI0"/>
<proteinExistence type="predicted"/>
<evidence type="ECO:0000313" key="2">
    <source>
        <dbReference type="EMBL" id="SDM45954.1"/>
    </source>
</evidence>
<dbReference type="RefSeq" id="WP_092727560.1">
    <property type="nucleotide sequence ID" value="NZ_FNGW01000012.1"/>
</dbReference>
<dbReference type="EMBL" id="FNGW01000012">
    <property type="protein sequence ID" value="SDM45954.1"/>
    <property type="molecule type" value="Genomic_DNA"/>
</dbReference>
<dbReference type="STRING" id="1121325.SAMN04515677_11275"/>
<organism evidence="2 3">
    <name type="scientific">Romboutsia lituseburensis DSM 797</name>
    <dbReference type="NCBI Taxonomy" id="1121325"/>
    <lineage>
        <taxon>Bacteria</taxon>
        <taxon>Bacillati</taxon>
        <taxon>Bacillota</taxon>
        <taxon>Clostridia</taxon>
        <taxon>Peptostreptococcales</taxon>
        <taxon>Peptostreptococcaceae</taxon>
        <taxon>Romboutsia</taxon>
    </lineage>
</organism>
<name>A0A1G9TEI0_9FIRM</name>